<evidence type="ECO:0000313" key="1">
    <source>
        <dbReference type="EMBL" id="MBX36818.1"/>
    </source>
</evidence>
<proteinExistence type="predicted"/>
<sequence>MHSPTKRHFQALNQISRYLKGAPSEGLLF</sequence>
<protein>
    <submittedName>
        <fullName evidence="1">Uncharacterized protein</fullName>
    </submittedName>
</protein>
<accession>A0A2P2N2X8</accession>
<dbReference type="EMBL" id="GGEC01056334">
    <property type="protein sequence ID" value="MBX36818.1"/>
    <property type="molecule type" value="Transcribed_RNA"/>
</dbReference>
<reference evidence="1" key="1">
    <citation type="submission" date="2018-02" db="EMBL/GenBank/DDBJ databases">
        <title>Rhizophora mucronata_Transcriptome.</title>
        <authorList>
            <person name="Meera S.P."/>
            <person name="Sreeshan A."/>
            <person name="Augustine A."/>
        </authorList>
    </citation>
    <scope>NUCLEOTIDE SEQUENCE</scope>
    <source>
        <tissue evidence="1">Leaf</tissue>
    </source>
</reference>
<organism evidence="1">
    <name type="scientific">Rhizophora mucronata</name>
    <name type="common">Asiatic mangrove</name>
    <dbReference type="NCBI Taxonomy" id="61149"/>
    <lineage>
        <taxon>Eukaryota</taxon>
        <taxon>Viridiplantae</taxon>
        <taxon>Streptophyta</taxon>
        <taxon>Embryophyta</taxon>
        <taxon>Tracheophyta</taxon>
        <taxon>Spermatophyta</taxon>
        <taxon>Magnoliopsida</taxon>
        <taxon>eudicotyledons</taxon>
        <taxon>Gunneridae</taxon>
        <taxon>Pentapetalae</taxon>
        <taxon>rosids</taxon>
        <taxon>fabids</taxon>
        <taxon>Malpighiales</taxon>
        <taxon>Rhizophoraceae</taxon>
        <taxon>Rhizophora</taxon>
    </lineage>
</organism>
<name>A0A2P2N2X8_RHIMU</name>
<dbReference type="AlphaFoldDB" id="A0A2P2N2X8"/>